<dbReference type="GO" id="GO:0003676">
    <property type="term" value="F:nucleic acid binding"/>
    <property type="evidence" value="ECO:0007669"/>
    <property type="project" value="InterPro"/>
</dbReference>
<feature type="domain" description="CCHC-type" evidence="7">
    <location>
        <begin position="325"/>
        <end position="340"/>
    </location>
</feature>
<reference evidence="8 9" key="1">
    <citation type="journal article" date="2013" name="BMC Genomics">
        <title>The genome and transcriptome of the pine saprophyte Ophiostoma piceae, and a comparison with the bark beetle-associated pine pathogen Grosmannia clavigera.</title>
        <authorList>
            <person name="Haridas S."/>
            <person name="Wang Y."/>
            <person name="Lim L."/>
            <person name="Massoumi Alamouti S."/>
            <person name="Jackman S."/>
            <person name="Docking R."/>
            <person name="Robertson G."/>
            <person name="Birol I."/>
            <person name="Bohlmann J."/>
            <person name="Breuil C."/>
        </authorList>
    </citation>
    <scope>NUCLEOTIDE SEQUENCE [LARGE SCALE GENOMIC DNA]</scope>
    <source>
        <strain evidence="8 9">UAMH 11346</strain>
    </source>
</reference>
<evidence type="ECO:0000256" key="5">
    <source>
        <dbReference type="PROSITE-ProRule" id="PRU00047"/>
    </source>
</evidence>
<dbReference type="OMA" id="RVRDCPE"/>
<dbReference type="InterPro" id="IPR036875">
    <property type="entry name" value="Znf_CCHC_sf"/>
</dbReference>
<proteinExistence type="predicted"/>
<feature type="domain" description="CCHC-type" evidence="7">
    <location>
        <begin position="305"/>
        <end position="319"/>
    </location>
</feature>
<dbReference type="OrthoDB" id="8026949at2759"/>
<feature type="region of interest" description="Disordered" evidence="6">
    <location>
        <begin position="437"/>
        <end position="460"/>
    </location>
</feature>
<keyword evidence="3 5" id="KW-0863">Zinc-finger</keyword>
<evidence type="ECO:0000256" key="4">
    <source>
        <dbReference type="ARBA" id="ARBA00022833"/>
    </source>
</evidence>
<dbReference type="Pfam" id="PF00098">
    <property type="entry name" value="zf-CCHC"/>
    <property type="match status" value="9"/>
</dbReference>
<keyword evidence="2" id="KW-0677">Repeat</keyword>
<evidence type="ECO:0000256" key="3">
    <source>
        <dbReference type="ARBA" id="ARBA00022771"/>
    </source>
</evidence>
<evidence type="ECO:0000256" key="6">
    <source>
        <dbReference type="SAM" id="MobiDB-lite"/>
    </source>
</evidence>
<evidence type="ECO:0000259" key="7">
    <source>
        <dbReference type="PROSITE" id="PS50158"/>
    </source>
</evidence>
<dbReference type="SMART" id="SM00343">
    <property type="entry name" value="ZnF_C2HC"/>
    <property type="match status" value="11"/>
</dbReference>
<dbReference type="Proteomes" id="UP000016923">
    <property type="component" value="Unassembled WGS sequence"/>
</dbReference>
<evidence type="ECO:0000256" key="1">
    <source>
        <dbReference type="ARBA" id="ARBA00022723"/>
    </source>
</evidence>
<gene>
    <name evidence="8" type="ORF">F503_02093</name>
</gene>
<dbReference type="Gene3D" id="4.10.60.10">
    <property type="entry name" value="Zinc finger, CCHC-type"/>
    <property type="match status" value="6"/>
</dbReference>
<name>S3BVT1_OPHP1</name>
<feature type="domain" description="CCHC-type" evidence="7">
    <location>
        <begin position="151"/>
        <end position="165"/>
    </location>
</feature>
<feature type="domain" description="CCHC-type" evidence="7">
    <location>
        <begin position="49"/>
        <end position="63"/>
    </location>
</feature>
<dbReference type="PROSITE" id="PS50158">
    <property type="entry name" value="ZF_CCHC"/>
    <property type="match status" value="8"/>
</dbReference>
<dbReference type="SUPFAM" id="SSF57756">
    <property type="entry name" value="Retrovirus zinc finger-like domains"/>
    <property type="match status" value="6"/>
</dbReference>
<feature type="domain" description="CCHC-type" evidence="7">
    <location>
        <begin position="346"/>
        <end position="361"/>
    </location>
</feature>
<dbReference type="PANTHER" id="PTHR47103">
    <property type="entry name" value="DNA-BINDING PROTEIN"/>
    <property type="match status" value="1"/>
</dbReference>
<dbReference type="PANTHER" id="PTHR47103:SF8">
    <property type="entry name" value="DNA-BINDING PROTEIN"/>
    <property type="match status" value="1"/>
</dbReference>
<dbReference type="VEuPathDB" id="FungiDB:F503_02093"/>
<dbReference type="STRING" id="1262450.S3BVT1"/>
<feature type="domain" description="CCHC-type" evidence="7">
    <location>
        <begin position="93"/>
        <end position="106"/>
    </location>
</feature>
<organism evidence="8 9">
    <name type="scientific">Ophiostoma piceae (strain UAMH 11346)</name>
    <name type="common">Sap stain fungus</name>
    <dbReference type="NCBI Taxonomy" id="1262450"/>
    <lineage>
        <taxon>Eukaryota</taxon>
        <taxon>Fungi</taxon>
        <taxon>Dikarya</taxon>
        <taxon>Ascomycota</taxon>
        <taxon>Pezizomycotina</taxon>
        <taxon>Sordariomycetes</taxon>
        <taxon>Sordariomycetidae</taxon>
        <taxon>Ophiostomatales</taxon>
        <taxon>Ophiostomataceae</taxon>
        <taxon>Ophiostoma</taxon>
    </lineage>
</organism>
<dbReference type="HOGENOM" id="CLU_024213_0_0_1"/>
<keyword evidence="1" id="KW-0479">Metal-binding</keyword>
<evidence type="ECO:0000313" key="8">
    <source>
        <dbReference type="EMBL" id="EPE05354.1"/>
    </source>
</evidence>
<keyword evidence="9" id="KW-1185">Reference proteome</keyword>
<accession>S3BVT1</accession>
<dbReference type="AlphaFoldDB" id="S3BVT1"/>
<evidence type="ECO:0000256" key="2">
    <source>
        <dbReference type="ARBA" id="ARBA00022737"/>
    </source>
</evidence>
<evidence type="ECO:0000313" key="9">
    <source>
        <dbReference type="Proteomes" id="UP000016923"/>
    </source>
</evidence>
<feature type="domain" description="CCHC-type" evidence="7">
    <location>
        <begin position="130"/>
        <end position="144"/>
    </location>
</feature>
<dbReference type="EMBL" id="KE148156">
    <property type="protein sequence ID" value="EPE05354.1"/>
    <property type="molecule type" value="Genomic_DNA"/>
</dbReference>
<feature type="domain" description="CCHC-type" evidence="7">
    <location>
        <begin position="72"/>
        <end position="87"/>
    </location>
</feature>
<dbReference type="InterPro" id="IPR001878">
    <property type="entry name" value="Znf_CCHC"/>
</dbReference>
<sequence length="460" mass="48919">MNWDNADSFGGGVAAAGPTADGFGGNYGTDSGFGNDNGFSGGGAADGGCFNCGESGHNKADCPVPRQFTGACNSCGKEGHMSKDCPDAGPMVCRRCKKAGHMARDCSLPVMCPRCGEGHFVADCALPMICRHCSEEGHLARECPTAPPRVCNNCKEEGHAANECKAARKIDRDNVREEAPEKALELMRKAATEKDLDDVKEAFQMYVKACPDATYPDMEQLFRLEKIEVYLIAVERADMAATYTNMDLQGNLNRKYTVTFRFKNRPSRPREKAIWPANDAENMARLGDCGEPVDRGPRSAEGVDCRNCGQTGHFSRDCPTGGGGCRNCGQEGHKARDCTEPRKMMCRNCDQEGHLSRDCPEPLNMAKMQCRNCDEFGHMSKGCDKPRNMERVKCSNCEQMGHFRSACTNAPVNGGFGGFGGGGGDFGGGGGGGGDFGSGGGFGSSGDAAPVVESGGGSSW</sequence>
<dbReference type="GO" id="GO:0008270">
    <property type="term" value="F:zinc ion binding"/>
    <property type="evidence" value="ECO:0007669"/>
    <property type="project" value="UniProtKB-KW"/>
</dbReference>
<keyword evidence="4" id="KW-0862">Zinc</keyword>
<protein>
    <submittedName>
        <fullName evidence="8">Zinc knuckle transcription factor</fullName>
    </submittedName>
</protein>
<dbReference type="eggNOG" id="KOG0335">
    <property type="taxonomic scope" value="Eukaryota"/>
</dbReference>